<dbReference type="AlphaFoldDB" id="A0A7I7Y9Q9"/>
<dbReference type="EMBL" id="AP022613">
    <property type="protein sequence ID" value="BBZ38445.1"/>
    <property type="molecule type" value="Genomic_DNA"/>
</dbReference>
<dbReference type="RefSeq" id="WP_179968259.1">
    <property type="nucleotide sequence ID" value="NZ_AP022613.1"/>
</dbReference>
<reference evidence="2 3" key="1">
    <citation type="journal article" date="2019" name="Emerg. Microbes Infect.">
        <title>Comprehensive subspecies identification of 175 nontuberculous mycobacteria species based on 7547 genomic profiles.</title>
        <authorList>
            <person name="Matsumoto Y."/>
            <person name="Kinjo T."/>
            <person name="Motooka D."/>
            <person name="Nabeya D."/>
            <person name="Jung N."/>
            <person name="Uechi K."/>
            <person name="Horii T."/>
            <person name="Iida T."/>
            <person name="Fujita J."/>
            <person name="Nakamura S."/>
        </authorList>
    </citation>
    <scope>NUCLEOTIDE SEQUENCE [LARGE SCALE GENOMIC DNA]</scope>
    <source>
        <strain evidence="2 3">JCM 14738</strain>
    </source>
</reference>
<feature type="region of interest" description="Disordered" evidence="1">
    <location>
        <begin position="1"/>
        <end position="27"/>
    </location>
</feature>
<dbReference type="PANTHER" id="PTHR34374:SF1">
    <property type="entry name" value="LARGE RIBOSOMAL RNA SUBUNIT ACCUMULATION PROTEIN YCED HOMOLOG 1, CHLOROPLASTIC"/>
    <property type="match status" value="1"/>
</dbReference>
<sequence>MARQHSDTAQRHRRPGSGPTHPTGPMVVDITRLGRRPGAMVTLRDTVPSPSRIGAELIAIEPDAPLELDLRVQSVSEGILVTGTVTAPTTGECARCLTPMRGRVEVSLTELFAYPESTTEATTEEGEVGHVVDNTIDLEQSIIDAVGLDLPFSPVCQPDCPGLCPECGVQLAGQPDHHHDRIDPRWAKLADMLADADTPRGEP</sequence>
<gene>
    <name evidence="2" type="ORF">MCNS_15080</name>
</gene>
<dbReference type="Pfam" id="PF02620">
    <property type="entry name" value="YceD"/>
    <property type="match status" value="1"/>
</dbReference>
<dbReference type="InterPro" id="IPR003772">
    <property type="entry name" value="YceD"/>
</dbReference>
<name>A0A7I7Y9Q9_9MYCO</name>
<keyword evidence="3" id="KW-1185">Reference proteome</keyword>
<evidence type="ECO:0000313" key="2">
    <source>
        <dbReference type="EMBL" id="BBZ38445.1"/>
    </source>
</evidence>
<evidence type="ECO:0000256" key="1">
    <source>
        <dbReference type="SAM" id="MobiDB-lite"/>
    </source>
</evidence>
<accession>A0A7I7Y9Q9</accession>
<protein>
    <recommendedName>
        <fullName evidence="4">DNA-binding protein</fullName>
    </recommendedName>
</protein>
<dbReference type="PANTHER" id="PTHR34374">
    <property type="entry name" value="LARGE RIBOSOMAL RNA SUBUNIT ACCUMULATION PROTEIN YCED HOMOLOG 1, CHLOROPLASTIC"/>
    <property type="match status" value="1"/>
</dbReference>
<proteinExistence type="predicted"/>
<evidence type="ECO:0008006" key="4">
    <source>
        <dbReference type="Google" id="ProtNLM"/>
    </source>
</evidence>
<evidence type="ECO:0000313" key="3">
    <source>
        <dbReference type="Proteomes" id="UP000467385"/>
    </source>
</evidence>
<dbReference type="Proteomes" id="UP000467385">
    <property type="component" value="Chromosome"/>
</dbReference>
<feature type="compositionally biased region" description="Basic and acidic residues" evidence="1">
    <location>
        <begin position="1"/>
        <end position="10"/>
    </location>
</feature>
<organism evidence="2 3">
    <name type="scientific">Mycobacterium conspicuum</name>
    <dbReference type="NCBI Taxonomy" id="44010"/>
    <lineage>
        <taxon>Bacteria</taxon>
        <taxon>Bacillati</taxon>
        <taxon>Actinomycetota</taxon>
        <taxon>Actinomycetes</taxon>
        <taxon>Mycobacteriales</taxon>
        <taxon>Mycobacteriaceae</taxon>
        <taxon>Mycobacterium</taxon>
    </lineage>
</organism>